<dbReference type="AlphaFoldDB" id="A0A409Y3D8"/>
<evidence type="ECO:0000256" key="1">
    <source>
        <dbReference type="SAM" id="SignalP"/>
    </source>
</evidence>
<dbReference type="EMBL" id="NHYE01001231">
    <property type="protein sequence ID" value="PPQ97525.1"/>
    <property type="molecule type" value="Genomic_DNA"/>
</dbReference>
<name>A0A409Y3D8_9AGAR</name>
<keyword evidence="1" id="KW-0732">Signal</keyword>
<evidence type="ECO:0008006" key="4">
    <source>
        <dbReference type="Google" id="ProtNLM"/>
    </source>
</evidence>
<reference evidence="2 3" key="1">
    <citation type="journal article" date="2018" name="Evol. Lett.">
        <title>Horizontal gene cluster transfer increased hallucinogenic mushroom diversity.</title>
        <authorList>
            <person name="Reynolds H.T."/>
            <person name="Vijayakumar V."/>
            <person name="Gluck-Thaler E."/>
            <person name="Korotkin H.B."/>
            <person name="Matheny P.B."/>
            <person name="Slot J.C."/>
        </authorList>
    </citation>
    <scope>NUCLEOTIDE SEQUENCE [LARGE SCALE GENOMIC DNA]</scope>
    <source>
        <strain evidence="2 3">SRW20</strain>
    </source>
</reference>
<dbReference type="InParanoid" id="A0A409Y3D8"/>
<feature type="chain" id="PRO_5019072823" description="Neprosin domain-containing protein" evidence="1">
    <location>
        <begin position="22"/>
        <end position="235"/>
    </location>
</feature>
<organism evidence="2 3">
    <name type="scientific">Gymnopilus dilepis</name>
    <dbReference type="NCBI Taxonomy" id="231916"/>
    <lineage>
        <taxon>Eukaryota</taxon>
        <taxon>Fungi</taxon>
        <taxon>Dikarya</taxon>
        <taxon>Basidiomycota</taxon>
        <taxon>Agaricomycotina</taxon>
        <taxon>Agaricomycetes</taxon>
        <taxon>Agaricomycetidae</taxon>
        <taxon>Agaricales</taxon>
        <taxon>Agaricineae</taxon>
        <taxon>Hymenogastraceae</taxon>
        <taxon>Gymnopilus</taxon>
    </lineage>
</organism>
<proteinExistence type="predicted"/>
<dbReference type="Proteomes" id="UP000284706">
    <property type="component" value="Unassembled WGS sequence"/>
</dbReference>
<protein>
    <recommendedName>
        <fullName evidence="4">Neprosin domain-containing protein</fullName>
    </recommendedName>
</protein>
<comment type="caution">
    <text evidence="2">The sequence shown here is derived from an EMBL/GenBank/DDBJ whole genome shotgun (WGS) entry which is preliminary data.</text>
</comment>
<sequence length="235" mass="25446">MSLKKLFSCALLALHALDVIASPVDKTAGDLMRTPAGLVPRSNVHAVPKGAQVHQTPTEIQVIGSNGIILHSVPYDKSPKATVNPLRRPTNGSFANPRALPDGYVAYAYWHNPSSSVISDFVTVWTVPPVPSNVDGQLLYWFNALIPPSDDAILQPVLQFGVSPAGGGPYYSIASWYVLQGHAYFSELVENVAPGQELAGYMILANTMTSGSTTQIRVGGVFWWISRYNPYYGDN</sequence>
<keyword evidence="3" id="KW-1185">Reference proteome</keyword>
<evidence type="ECO:0000313" key="3">
    <source>
        <dbReference type="Proteomes" id="UP000284706"/>
    </source>
</evidence>
<evidence type="ECO:0000313" key="2">
    <source>
        <dbReference type="EMBL" id="PPQ97525.1"/>
    </source>
</evidence>
<accession>A0A409Y3D8</accession>
<feature type="signal peptide" evidence="1">
    <location>
        <begin position="1"/>
        <end position="21"/>
    </location>
</feature>
<dbReference type="OrthoDB" id="3256306at2759"/>
<gene>
    <name evidence="2" type="ORF">CVT26_006528</name>
</gene>